<name>A0A2T3W4P0_9DEIO</name>
<dbReference type="OrthoDB" id="9803846at2"/>
<dbReference type="HAMAP" id="MF_00051">
    <property type="entry name" value="SHMT"/>
    <property type="match status" value="1"/>
</dbReference>
<dbReference type="EMBL" id="PYSV01000018">
    <property type="protein sequence ID" value="PTA66858.1"/>
    <property type="molecule type" value="Genomic_DNA"/>
</dbReference>
<keyword evidence="8 9" id="KW-0663">Pyridoxal phosphate</keyword>
<comment type="similarity">
    <text evidence="3 9">Belongs to the SHMT family.</text>
</comment>
<dbReference type="RefSeq" id="WP_107139046.1">
    <property type="nucleotide sequence ID" value="NZ_PYSV01000018.1"/>
</dbReference>
<keyword evidence="7 9" id="KW-0808">Transferase</keyword>
<keyword evidence="5 9" id="KW-0963">Cytoplasm</keyword>
<comment type="function">
    <text evidence="9">Catalyzes the reversible interconversion of serine and glycine with tetrahydrofolate (THF) serving as the one-carbon carrier. This reaction serves as the major source of one-carbon groups required for the biosynthesis of purines, thymidylate, methionine, and other important biomolecules. Also exhibits THF-independent aldolase activity toward beta-hydroxyamino acids, producing glycine and aldehydes, via a retro-aldol mechanism.</text>
</comment>
<feature type="modified residue" description="N6-(pyridoxal phosphate)lysine" evidence="9 10">
    <location>
        <position position="231"/>
    </location>
</feature>
<dbReference type="GO" id="GO:0005829">
    <property type="term" value="C:cytosol"/>
    <property type="evidence" value="ECO:0007669"/>
    <property type="project" value="TreeGrafter"/>
</dbReference>
<dbReference type="PANTHER" id="PTHR11680">
    <property type="entry name" value="SERINE HYDROXYMETHYLTRANSFERASE"/>
    <property type="match status" value="1"/>
</dbReference>
<dbReference type="UniPathway" id="UPA00193"/>
<comment type="subcellular location">
    <subcellularLocation>
        <location evidence="2 9">Cytoplasm</location>
    </subcellularLocation>
</comment>
<organism evidence="12 13">
    <name type="scientific">Deinococcus arcticus</name>
    <dbReference type="NCBI Taxonomy" id="2136176"/>
    <lineage>
        <taxon>Bacteria</taxon>
        <taxon>Thermotogati</taxon>
        <taxon>Deinococcota</taxon>
        <taxon>Deinococci</taxon>
        <taxon>Deinococcales</taxon>
        <taxon>Deinococcaceae</taxon>
        <taxon>Deinococcus</taxon>
    </lineage>
</organism>
<dbReference type="InterPro" id="IPR039429">
    <property type="entry name" value="SHMT-like_dom"/>
</dbReference>
<dbReference type="InterPro" id="IPR049943">
    <property type="entry name" value="Ser_HO-MeTrfase-like"/>
</dbReference>
<dbReference type="FunFam" id="3.40.640.10:FF:000001">
    <property type="entry name" value="Serine hydroxymethyltransferase"/>
    <property type="match status" value="1"/>
</dbReference>
<dbReference type="Proteomes" id="UP000240317">
    <property type="component" value="Unassembled WGS sequence"/>
</dbReference>
<dbReference type="GO" id="GO:0004372">
    <property type="term" value="F:glycine hydroxymethyltransferase activity"/>
    <property type="evidence" value="ECO:0007669"/>
    <property type="project" value="UniProtKB-UniRule"/>
</dbReference>
<comment type="caution">
    <text evidence="9">Lacks conserved residue(s) required for the propagation of feature annotation.</text>
</comment>
<evidence type="ECO:0000256" key="6">
    <source>
        <dbReference type="ARBA" id="ARBA00022563"/>
    </source>
</evidence>
<dbReference type="PIRSF" id="PIRSF000412">
    <property type="entry name" value="SHMT"/>
    <property type="match status" value="1"/>
</dbReference>
<dbReference type="PROSITE" id="PS00096">
    <property type="entry name" value="SHMT"/>
    <property type="match status" value="1"/>
</dbReference>
<dbReference type="Gene3D" id="3.90.1150.10">
    <property type="entry name" value="Aspartate Aminotransferase, domain 1"/>
    <property type="match status" value="1"/>
</dbReference>
<comment type="subunit">
    <text evidence="4 9">Homodimer.</text>
</comment>
<dbReference type="InterPro" id="IPR019798">
    <property type="entry name" value="Ser_HO-MeTrfase_PLP_BS"/>
</dbReference>
<evidence type="ECO:0000256" key="4">
    <source>
        <dbReference type="ARBA" id="ARBA00011738"/>
    </source>
</evidence>
<dbReference type="SUPFAM" id="SSF53383">
    <property type="entry name" value="PLP-dependent transferases"/>
    <property type="match status" value="1"/>
</dbReference>
<dbReference type="EC" id="2.1.2.1" evidence="9"/>
<dbReference type="CDD" id="cd00378">
    <property type="entry name" value="SHMT"/>
    <property type="match status" value="1"/>
</dbReference>
<dbReference type="InterPro" id="IPR015424">
    <property type="entry name" value="PyrdxlP-dep_Trfase"/>
</dbReference>
<protein>
    <recommendedName>
        <fullName evidence="9">Serine hydroxymethyltransferase</fullName>
        <shortName evidence="9">SHMT</shortName>
        <shortName evidence="9">Serine methylase</shortName>
        <ecNumber evidence="9">2.1.2.1</ecNumber>
    </recommendedName>
</protein>
<proteinExistence type="inferred from homology"/>
<gene>
    <name evidence="9 12" type="primary">glyA</name>
    <name evidence="12" type="ORF">C8263_15485</name>
</gene>
<reference evidence="12 13" key="1">
    <citation type="submission" date="2018-03" db="EMBL/GenBank/DDBJ databases">
        <title>Draft genome of Deinococcus sp. OD32.</title>
        <authorList>
            <person name="Wang X.-P."/>
            <person name="Du Z.-J."/>
        </authorList>
    </citation>
    <scope>NUCLEOTIDE SEQUENCE [LARGE SCALE GENOMIC DNA]</scope>
    <source>
        <strain evidence="12 13">OD32</strain>
    </source>
</reference>
<evidence type="ECO:0000256" key="5">
    <source>
        <dbReference type="ARBA" id="ARBA00022490"/>
    </source>
</evidence>
<feature type="domain" description="Serine hydroxymethyltransferase-like" evidence="11">
    <location>
        <begin position="12"/>
        <end position="386"/>
    </location>
</feature>
<comment type="caution">
    <text evidence="12">The sequence shown here is derived from an EMBL/GenBank/DDBJ whole genome shotgun (WGS) entry which is preliminary data.</text>
</comment>
<keyword evidence="9" id="KW-0028">Amino-acid biosynthesis</keyword>
<dbReference type="GO" id="GO:0008168">
    <property type="term" value="F:methyltransferase activity"/>
    <property type="evidence" value="ECO:0007669"/>
    <property type="project" value="UniProtKB-KW"/>
</dbReference>
<dbReference type="PANTHER" id="PTHR11680:SF35">
    <property type="entry name" value="SERINE HYDROXYMETHYLTRANSFERASE 1"/>
    <property type="match status" value="1"/>
</dbReference>
<dbReference type="InterPro" id="IPR015422">
    <property type="entry name" value="PyrdxlP-dep_Trfase_small"/>
</dbReference>
<dbReference type="UniPathway" id="UPA00288">
    <property type="reaction ID" value="UER01023"/>
</dbReference>
<dbReference type="GO" id="GO:0032259">
    <property type="term" value="P:methylation"/>
    <property type="evidence" value="ECO:0007669"/>
    <property type="project" value="UniProtKB-KW"/>
</dbReference>
<sequence>MTSIAPQSTPARDTAIFDLIAQEGERQRLGLELIASENFTSAAVREAQGSLLTNKYAEGYPGKRWYGGCEVVDQVEQLAIDRVKALFGAAWANVQPHSGSSANLAVYNALIEPGSTVLGMDLSHGGHLTHGNPVNFSGLRYQIVGYKVNPETELIDMDEVRRLAHEHQPKMIIAGASAYSRTIDFAAFRAVADEVGAILFADIAHIAGLIAAGVHPNALPHAHVVASTTHKTLRGPRGGIILSNDPELGARIDRAVFPGYQGGPLEHVIAAKAVAFGEALQPEFKTYAAQVIRNAQALAAAFQEQGYRVVSGGTDNHLLVLDLRPQGLNGTKATRRLDANFITISKSTLPYDTEKILHGGGIRIGTPAVTTRGMVESDMPTIAALIDRALKGEDVKAEVHAFAGRFPLP</sequence>
<dbReference type="GO" id="GO:0030170">
    <property type="term" value="F:pyridoxal phosphate binding"/>
    <property type="evidence" value="ECO:0007669"/>
    <property type="project" value="UniProtKB-UniRule"/>
</dbReference>
<accession>A0A2T3W4P0</accession>
<evidence type="ECO:0000256" key="1">
    <source>
        <dbReference type="ARBA" id="ARBA00001933"/>
    </source>
</evidence>
<comment type="catalytic activity">
    <reaction evidence="9">
        <text>(6R)-5,10-methylene-5,6,7,8-tetrahydrofolate + glycine + H2O = (6S)-5,6,7,8-tetrahydrofolate + L-serine</text>
        <dbReference type="Rhea" id="RHEA:15481"/>
        <dbReference type="ChEBI" id="CHEBI:15377"/>
        <dbReference type="ChEBI" id="CHEBI:15636"/>
        <dbReference type="ChEBI" id="CHEBI:33384"/>
        <dbReference type="ChEBI" id="CHEBI:57305"/>
        <dbReference type="ChEBI" id="CHEBI:57453"/>
        <dbReference type="EC" id="2.1.2.1"/>
    </reaction>
</comment>
<feature type="site" description="Plays an important role in substrate specificity" evidence="9">
    <location>
        <position position="230"/>
    </location>
</feature>
<evidence type="ECO:0000313" key="12">
    <source>
        <dbReference type="EMBL" id="PTA66858.1"/>
    </source>
</evidence>
<dbReference type="GO" id="GO:0019264">
    <property type="term" value="P:glycine biosynthetic process from serine"/>
    <property type="evidence" value="ECO:0007669"/>
    <property type="project" value="UniProtKB-UniRule"/>
</dbReference>
<dbReference type="InterPro" id="IPR015421">
    <property type="entry name" value="PyrdxlP-dep_Trfase_major"/>
</dbReference>
<evidence type="ECO:0000313" key="13">
    <source>
        <dbReference type="Proteomes" id="UP000240317"/>
    </source>
</evidence>
<dbReference type="GO" id="GO:0035999">
    <property type="term" value="P:tetrahydrofolate interconversion"/>
    <property type="evidence" value="ECO:0007669"/>
    <property type="project" value="UniProtKB-UniRule"/>
</dbReference>
<evidence type="ECO:0000256" key="10">
    <source>
        <dbReference type="PIRSR" id="PIRSR000412-50"/>
    </source>
</evidence>
<dbReference type="Pfam" id="PF00464">
    <property type="entry name" value="SHMT"/>
    <property type="match status" value="1"/>
</dbReference>
<evidence type="ECO:0000256" key="3">
    <source>
        <dbReference type="ARBA" id="ARBA00006376"/>
    </source>
</evidence>
<dbReference type="InterPro" id="IPR001085">
    <property type="entry name" value="Ser_HO-MeTrfase"/>
</dbReference>
<evidence type="ECO:0000256" key="8">
    <source>
        <dbReference type="ARBA" id="ARBA00022898"/>
    </source>
</evidence>
<evidence type="ECO:0000259" key="11">
    <source>
        <dbReference type="Pfam" id="PF00464"/>
    </source>
</evidence>
<feature type="binding site" evidence="9">
    <location>
        <position position="122"/>
    </location>
    <ligand>
        <name>(6S)-5,6,7,8-tetrahydrofolate</name>
        <dbReference type="ChEBI" id="CHEBI:57453"/>
    </ligand>
</feature>
<dbReference type="AlphaFoldDB" id="A0A2T3W4P0"/>
<comment type="cofactor">
    <cofactor evidence="1 9 10">
        <name>pyridoxal 5'-phosphate</name>
        <dbReference type="ChEBI" id="CHEBI:597326"/>
    </cofactor>
</comment>
<dbReference type="NCBIfam" id="NF000586">
    <property type="entry name" value="PRK00011.1"/>
    <property type="match status" value="1"/>
</dbReference>
<comment type="pathway">
    <text evidence="9">Amino-acid biosynthesis; glycine biosynthesis; glycine from L-serine: step 1/1.</text>
</comment>
<comment type="pathway">
    <text evidence="9">One-carbon metabolism; tetrahydrofolate interconversion.</text>
</comment>
<evidence type="ECO:0000256" key="9">
    <source>
        <dbReference type="HAMAP-Rule" id="MF_00051"/>
    </source>
</evidence>
<keyword evidence="13" id="KW-1185">Reference proteome</keyword>
<keyword evidence="6 9" id="KW-0554">One-carbon metabolism</keyword>
<feature type="binding site" evidence="9">
    <location>
        <begin position="126"/>
        <end position="128"/>
    </location>
    <ligand>
        <name>(6S)-5,6,7,8-tetrahydrofolate</name>
        <dbReference type="ChEBI" id="CHEBI:57453"/>
    </ligand>
</feature>
<keyword evidence="12" id="KW-0489">Methyltransferase</keyword>
<dbReference type="Gene3D" id="3.40.640.10">
    <property type="entry name" value="Type I PLP-dependent aspartate aminotransferase-like (Major domain)"/>
    <property type="match status" value="1"/>
</dbReference>
<evidence type="ECO:0000256" key="2">
    <source>
        <dbReference type="ARBA" id="ARBA00004496"/>
    </source>
</evidence>
<evidence type="ECO:0000256" key="7">
    <source>
        <dbReference type="ARBA" id="ARBA00022679"/>
    </source>
</evidence>